<gene>
    <name evidence="2" type="ORF">B0H15DRAFT_736633</name>
</gene>
<feature type="signal peptide" evidence="1">
    <location>
        <begin position="1"/>
        <end position="23"/>
    </location>
</feature>
<dbReference type="Proteomes" id="UP001222325">
    <property type="component" value="Unassembled WGS sequence"/>
</dbReference>
<evidence type="ECO:0000313" key="3">
    <source>
        <dbReference type="Proteomes" id="UP001222325"/>
    </source>
</evidence>
<keyword evidence="1" id="KW-0732">Signal</keyword>
<proteinExistence type="predicted"/>
<sequence>MQTGSRLRQLFATLLLFCEPTRPANLWTEFRHHICDDLARRVQTMGHDPVEDNVYDYGL</sequence>
<name>A0AAD6TRV7_9AGAR</name>
<dbReference type="AlphaFoldDB" id="A0AAD6TRV7"/>
<organism evidence="2 3">
    <name type="scientific">Mycena belliarum</name>
    <dbReference type="NCBI Taxonomy" id="1033014"/>
    <lineage>
        <taxon>Eukaryota</taxon>
        <taxon>Fungi</taxon>
        <taxon>Dikarya</taxon>
        <taxon>Basidiomycota</taxon>
        <taxon>Agaricomycotina</taxon>
        <taxon>Agaricomycetes</taxon>
        <taxon>Agaricomycetidae</taxon>
        <taxon>Agaricales</taxon>
        <taxon>Marasmiineae</taxon>
        <taxon>Mycenaceae</taxon>
        <taxon>Mycena</taxon>
    </lineage>
</organism>
<comment type="caution">
    <text evidence="2">The sequence shown here is derived from an EMBL/GenBank/DDBJ whole genome shotgun (WGS) entry which is preliminary data.</text>
</comment>
<feature type="chain" id="PRO_5042127746" evidence="1">
    <location>
        <begin position="24"/>
        <end position="59"/>
    </location>
</feature>
<dbReference type="EMBL" id="JARJCN010000073">
    <property type="protein sequence ID" value="KAJ7077371.1"/>
    <property type="molecule type" value="Genomic_DNA"/>
</dbReference>
<keyword evidence="3" id="KW-1185">Reference proteome</keyword>
<accession>A0AAD6TRV7</accession>
<evidence type="ECO:0000313" key="2">
    <source>
        <dbReference type="EMBL" id="KAJ7077371.1"/>
    </source>
</evidence>
<feature type="non-terminal residue" evidence="2">
    <location>
        <position position="59"/>
    </location>
</feature>
<reference evidence="2" key="1">
    <citation type="submission" date="2023-03" db="EMBL/GenBank/DDBJ databases">
        <title>Massive genome expansion in bonnet fungi (Mycena s.s.) driven by repeated elements and novel gene families across ecological guilds.</title>
        <authorList>
            <consortium name="Lawrence Berkeley National Laboratory"/>
            <person name="Harder C.B."/>
            <person name="Miyauchi S."/>
            <person name="Viragh M."/>
            <person name="Kuo A."/>
            <person name="Thoen E."/>
            <person name="Andreopoulos B."/>
            <person name="Lu D."/>
            <person name="Skrede I."/>
            <person name="Drula E."/>
            <person name="Henrissat B."/>
            <person name="Morin E."/>
            <person name="Kohler A."/>
            <person name="Barry K."/>
            <person name="LaButti K."/>
            <person name="Morin E."/>
            <person name="Salamov A."/>
            <person name="Lipzen A."/>
            <person name="Mereny Z."/>
            <person name="Hegedus B."/>
            <person name="Baldrian P."/>
            <person name="Stursova M."/>
            <person name="Weitz H."/>
            <person name="Taylor A."/>
            <person name="Grigoriev I.V."/>
            <person name="Nagy L.G."/>
            <person name="Martin F."/>
            <person name="Kauserud H."/>
        </authorList>
    </citation>
    <scope>NUCLEOTIDE SEQUENCE</scope>
    <source>
        <strain evidence="2">CBHHK173m</strain>
    </source>
</reference>
<evidence type="ECO:0000256" key="1">
    <source>
        <dbReference type="SAM" id="SignalP"/>
    </source>
</evidence>
<protein>
    <submittedName>
        <fullName evidence="2">Uncharacterized protein</fullName>
    </submittedName>
</protein>